<dbReference type="OrthoDB" id="6612291at2759"/>
<keyword evidence="4 7" id="KW-0812">Transmembrane</keyword>
<evidence type="ECO:0000256" key="2">
    <source>
        <dbReference type="ARBA" id="ARBA00010992"/>
    </source>
</evidence>
<evidence type="ECO:0000259" key="8">
    <source>
        <dbReference type="PROSITE" id="PS50850"/>
    </source>
</evidence>
<dbReference type="Pfam" id="PF00083">
    <property type="entry name" value="Sugar_tr"/>
    <property type="match status" value="1"/>
</dbReference>
<organism evidence="9 10">
    <name type="scientific">Fusarium sarcochroum</name>
    <dbReference type="NCBI Taxonomy" id="1208366"/>
    <lineage>
        <taxon>Eukaryota</taxon>
        <taxon>Fungi</taxon>
        <taxon>Dikarya</taxon>
        <taxon>Ascomycota</taxon>
        <taxon>Pezizomycotina</taxon>
        <taxon>Sordariomycetes</taxon>
        <taxon>Hypocreomycetidae</taxon>
        <taxon>Hypocreales</taxon>
        <taxon>Nectriaceae</taxon>
        <taxon>Fusarium</taxon>
        <taxon>Fusarium lateritium species complex</taxon>
    </lineage>
</organism>
<feature type="transmembrane region" description="Helical" evidence="7">
    <location>
        <begin position="310"/>
        <end position="327"/>
    </location>
</feature>
<comment type="subcellular location">
    <subcellularLocation>
        <location evidence="1">Membrane</location>
        <topology evidence="1">Multi-pass membrane protein</topology>
    </subcellularLocation>
</comment>
<keyword evidence="3" id="KW-0813">Transport</keyword>
<evidence type="ECO:0000256" key="4">
    <source>
        <dbReference type="ARBA" id="ARBA00022692"/>
    </source>
</evidence>
<sequence length="510" mass="56166">MGIIQRIKKDPLYEDLNWRLVLIGMVSSLGAMGFGFDNGWWGGALGLEQFKRKYGYYDSQLDQYVIPSEKLSVGTGTGSAGIILGCIIAPIVTSKLGRKKAFLVLSLLMTIGVVLEASAVTSFWQLVVGRIIVYSGIGLASNCVPMYLTETSPGRIRGAFLALYSFFNSLGVFLATIVVYLSRSRNDEWQYLSLFLRATSHSTSLSQNPLDILYIRGRYEEAEKVLTLLSNRPHTVSHEVELLKAQVEEQREQHAASSIMDCFRGTNLRRTVIAMSVQILQQAQGVSFIQNFIVTFMQQLGFPDALRTNMMITGCSFAVHIATFLTFDKIGRRHSLSWGAVGMAGCMLGTGAATATGATGHFSSTVANASAALLILWYCIYGFTWGPGCWVVAAETGTGQLRERTLFLASMGSFVTSVPINFVNPYVQRELNGAITFIYGGFSVVAVVWVLFMIPETKDRSLEELDEMFQAKVKTRQFKHYQCSGIGASITQLEANSKEGSRQIEKLSVN</sequence>
<dbReference type="Proteomes" id="UP000622797">
    <property type="component" value="Unassembled WGS sequence"/>
</dbReference>
<dbReference type="InterPro" id="IPR020846">
    <property type="entry name" value="MFS_dom"/>
</dbReference>
<keyword evidence="10" id="KW-1185">Reference proteome</keyword>
<dbReference type="InterPro" id="IPR036259">
    <property type="entry name" value="MFS_trans_sf"/>
</dbReference>
<feature type="transmembrane region" description="Helical" evidence="7">
    <location>
        <begin position="71"/>
        <end position="92"/>
    </location>
</feature>
<dbReference type="PANTHER" id="PTHR48022">
    <property type="entry name" value="PLASTIDIC GLUCOSE TRANSPORTER 4"/>
    <property type="match status" value="1"/>
</dbReference>
<evidence type="ECO:0000313" key="10">
    <source>
        <dbReference type="Proteomes" id="UP000622797"/>
    </source>
</evidence>
<feature type="transmembrane region" description="Helical" evidence="7">
    <location>
        <begin position="339"/>
        <end position="359"/>
    </location>
</feature>
<feature type="transmembrane region" description="Helical" evidence="7">
    <location>
        <begin position="405"/>
        <end position="422"/>
    </location>
</feature>
<keyword evidence="6 7" id="KW-0472">Membrane</keyword>
<reference evidence="9" key="1">
    <citation type="journal article" date="2020" name="BMC Genomics">
        <title>Correction to: Identification and distribution of gene clusters required for synthesis of sphingolipid metabolism inhibitors in diverse species of the filamentous fungus Fusarium.</title>
        <authorList>
            <person name="Kim H.S."/>
            <person name="Lohmar J.M."/>
            <person name="Busman M."/>
            <person name="Brown D.W."/>
            <person name="Naumann T.A."/>
            <person name="Divon H.H."/>
            <person name="Lysoe E."/>
            <person name="Uhlig S."/>
            <person name="Proctor R.H."/>
        </authorList>
    </citation>
    <scope>NUCLEOTIDE SEQUENCE</scope>
    <source>
        <strain evidence="9">NRRL 20472</strain>
    </source>
</reference>
<evidence type="ECO:0000256" key="5">
    <source>
        <dbReference type="ARBA" id="ARBA00022989"/>
    </source>
</evidence>
<feature type="transmembrane region" description="Helical" evidence="7">
    <location>
        <begin position="160"/>
        <end position="181"/>
    </location>
</feature>
<dbReference type="InterPro" id="IPR050360">
    <property type="entry name" value="MFS_Sugar_Transporters"/>
</dbReference>
<dbReference type="Gene3D" id="1.20.1250.20">
    <property type="entry name" value="MFS general substrate transporter like domains"/>
    <property type="match status" value="1"/>
</dbReference>
<reference evidence="9" key="2">
    <citation type="submission" date="2020-05" db="EMBL/GenBank/DDBJ databases">
        <authorList>
            <person name="Kim H.-S."/>
            <person name="Proctor R.H."/>
            <person name="Brown D.W."/>
        </authorList>
    </citation>
    <scope>NUCLEOTIDE SEQUENCE</scope>
    <source>
        <strain evidence="9">NRRL 20472</strain>
    </source>
</reference>
<accession>A0A8H4TIQ1</accession>
<feature type="transmembrane region" description="Helical" evidence="7">
    <location>
        <begin position="131"/>
        <end position="148"/>
    </location>
</feature>
<evidence type="ECO:0000256" key="3">
    <source>
        <dbReference type="ARBA" id="ARBA00022448"/>
    </source>
</evidence>
<feature type="transmembrane region" description="Helical" evidence="7">
    <location>
        <begin position="101"/>
        <end position="125"/>
    </location>
</feature>
<dbReference type="AlphaFoldDB" id="A0A8H4TIQ1"/>
<feature type="transmembrane region" description="Helical" evidence="7">
    <location>
        <begin position="16"/>
        <end position="36"/>
    </location>
</feature>
<dbReference type="InterPro" id="IPR003663">
    <property type="entry name" value="Sugar/inositol_transpt"/>
</dbReference>
<proteinExistence type="inferred from homology"/>
<dbReference type="PROSITE" id="PS50850">
    <property type="entry name" value="MFS"/>
    <property type="match status" value="1"/>
</dbReference>
<keyword evidence="5 7" id="KW-1133">Transmembrane helix</keyword>
<evidence type="ECO:0000256" key="7">
    <source>
        <dbReference type="SAM" id="Phobius"/>
    </source>
</evidence>
<evidence type="ECO:0000313" key="9">
    <source>
        <dbReference type="EMBL" id="KAF4958750.1"/>
    </source>
</evidence>
<dbReference type="InterPro" id="IPR005828">
    <property type="entry name" value="MFS_sugar_transport-like"/>
</dbReference>
<dbReference type="PANTHER" id="PTHR48022:SF2">
    <property type="entry name" value="PLASTIDIC GLUCOSE TRANSPORTER 4"/>
    <property type="match status" value="1"/>
</dbReference>
<protein>
    <recommendedName>
        <fullName evidence="8">Major facilitator superfamily (MFS) profile domain-containing protein</fullName>
    </recommendedName>
</protein>
<gene>
    <name evidence="9" type="ORF">FSARC_10941</name>
</gene>
<dbReference type="PRINTS" id="PR00171">
    <property type="entry name" value="SUGRTRNSPORT"/>
</dbReference>
<dbReference type="GO" id="GO:0016020">
    <property type="term" value="C:membrane"/>
    <property type="evidence" value="ECO:0007669"/>
    <property type="project" value="UniProtKB-SubCell"/>
</dbReference>
<dbReference type="GO" id="GO:0005351">
    <property type="term" value="F:carbohydrate:proton symporter activity"/>
    <property type="evidence" value="ECO:0007669"/>
    <property type="project" value="TreeGrafter"/>
</dbReference>
<feature type="domain" description="Major facilitator superfamily (MFS) profile" evidence="8">
    <location>
        <begin position="23"/>
        <end position="458"/>
    </location>
</feature>
<name>A0A8H4TIQ1_9HYPO</name>
<feature type="transmembrane region" description="Helical" evidence="7">
    <location>
        <begin position="371"/>
        <end position="393"/>
    </location>
</feature>
<evidence type="ECO:0000256" key="1">
    <source>
        <dbReference type="ARBA" id="ARBA00004141"/>
    </source>
</evidence>
<dbReference type="SUPFAM" id="SSF103473">
    <property type="entry name" value="MFS general substrate transporter"/>
    <property type="match status" value="1"/>
</dbReference>
<dbReference type="EMBL" id="JABEXW010000679">
    <property type="protein sequence ID" value="KAF4958750.1"/>
    <property type="molecule type" value="Genomic_DNA"/>
</dbReference>
<comment type="similarity">
    <text evidence="2">Belongs to the major facilitator superfamily. Sugar transporter (TC 2.A.1.1) family.</text>
</comment>
<comment type="caution">
    <text evidence="9">The sequence shown here is derived from an EMBL/GenBank/DDBJ whole genome shotgun (WGS) entry which is preliminary data.</text>
</comment>
<evidence type="ECO:0000256" key="6">
    <source>
        <dbReference type="ARBA" id="ARBA00023136"/>
    </source>
</evidence>
<feature type="transmembrane region" description="Helical" evidence="7">
    <location>
        <begin position="434"/>
        <end position="454"/>
    </location>
</feature>